<dbReference type="Proteomes" id="UP000018291">
    <property type="component" value="Unassembled WGS sequence"/>
</dbReference>
<feature type="region of interest" description="Disordered" evidence="1">
    <location>
        <begin position="176"/>
        <end position="198"/>
    </location>
</feature>
<dbReference type="AlphaFoldDB" id="R4Z2F2"/>
<evidence type="ECO:0000256" key="1">
    <source>
        <dbReference type="SAM" id="MobiDB-lite"/>
    </source>
</evidence>
<dbReference type="HOGENOM" id="CLU_1375994_0_0_11"/>
<accession>R4Z2F2</accession>
<evidence type="ECO:0000313" key="2">
    <source>
        <dbReference type="EMBL" id="CCM62777.1"/>
    </source>
</evidence>
<feature type="compositionally biased region" description="Acidic residues" evidence="1">
    <location>
        <begin position="187"/>
        <end position="198"/>
    </location>
</feature>
<dbReference type="STRING" id="1229780.BN381_130335"/>
<evidence type="ECO:0000313" key="3">
    <source>
        <dbReference type="Proteomes" id="UP000018291"/>
    </source>
</evidence>
<comment type="caution">
    <text evidence="2">The sequence shown here is derived from an EMBL/GenBank/DDBJ whole genome shotgun (WGS) entry which is preliminary data.</text>
</comment>
<reference evidence="2 3" key="1">
    <citation type="journal article" date="2013" name="ISME J.">
        <title>Metabolic model for the filamentous 'Candidatus Microthrix parvicella' based on genomic and metagenomic analyses.</title>
        <authorList>
            <person name="Jon McIlroy S."/>
            <person name="Kristiansen R."/>
            <person name="Albertsen M."/>
            <person name="Michael Karst S."/>
            <person name="Rossetti S."/>
            <person name="Lund Nielsen J."/>
            <person name="Tandoi V."/>
            <person name="James Seviour R."/>
            <person name="Nielsen P.H."/>
        </authorList>
    </citation>
    <scope>NUCLEOTIDE SEQUENCE [LARGE SCALE GENOMIC DNA]</scope>
    <source>
        <strain evidence="2 3">RN1</strain>
    </source>
</reference>
<dbReference type="EMBL" id="CANL01000005">
    <property type="protein sequence ID" value="CCM62777.1"/>
    <property type="molecule type" value="Genomic_DNA"/>
</dbReference>
<dbReference type="RefSeq" id="WP_012224470.1">
    <property type="nucleotide sequence ID" value="NZ_HG422565.1"/>
</dbReference>
<protein>
    <submittedName>
        <fullName evidence="2">Uncharacterized protein</fullName>
    </submittedName>
</protein>
<name>R4Z2F2_9ACTN</name>
<keyword evidence="3" id="KW-1185">Reference proteome</keyword>
<sequence length="198" mass="23743">MRYEFPNQEGPLDVAWIEPLRMIERVLAQPGATVADSFFDLDDFMIMTRLIRSPRPSIVLYKHRHTRRYINLDDAGHAYRYYPPPRPDSRGNGQYRRHQDLRTAINNVGLWELPWMKEGLERHQYGWTFDERWTVRWQLDSPPREGGVRTAAEFWRQRYNASISYDGCYDDGYTDWRDEPPGWPNEPDPDWFSEPDEM</sequence>
<gene>
    <name evidence="2" type="ORF">BN381_130335</name>
</gene>
<proteinExistence type="predicted"/>
<organism evidence="2 3">
    <name type="scientific">Candidatus Neomicrothrix parvicella RN1</name>
    <dbReference type="NCBI Taxonomy" id="1229780"/>
    <lineage>
        <taxon>Bacteria</taxon>
        <taxon>Bacillati</taxon>
        <taxon>Actinomycetota</taxon>
        <taxon>Acidimicrobiia</taxon>
        <taxon>Acidimicrobiales</taxon>
        <taxon>Microthrixaceae</taxon>
        <taxon>Candidatus Neomicrothrix</taxon>
    </lineage>
</organism>